<keyword evidence="3" id="KW-1185">Reference proteome</keyword>
<feature type="transmembrane region" description="Helical" evidence="1">
    <location>
        <begin position="48"/>
        <end position="69"/>
    </location>
</feature>
<gene>
    <name evidence="2" type="ORF">J2Z32_003068</name>
</gene>
<reference evidence="2 3" key="1">
    <citation type="submission" date="2021-03" db="EMBL/GenBank/DDBJ databases">
        <title>Genomic Encyclopedia of Type Strains, Phase IV (KMG-IV): sequencing the most valuable type-strain genomes for metagenomic binning, comparative biology and taxonomic classification.</title>
        <authorList>
            <person name="Goeker M."/>
        </authorList>
    </citation>
    <scope>NUCLEOTIDE SEQUENCE [LARGE SCALE GENOMIC DNA]</scope>
    <source>
        <strain evidence="2 3">DSM 14349</strain>
    </source>
</reference>
<sequence>MSTLSHQLRTTLRMQWRLVKEPMFLWTMAYFIFLLVTIFIADPTKPRLTFYYAEMGMFPLIIMVMTVLLGREFGGGGMEMIATYPVSLWWIAFRKWLGTLIYIAIANIIWMIAYIMQFGKLEPWIYTWGEGTKVVSENAFFALFIQGLPAYMLMASLVLLGTVLFQKIYGGLLFGFSLWALDTLSGGGLLRKFTLYANLLEQDTWFTTNRITLLLFTVIVLVTALWLTGLRERWIGKDEE</sequence>
<dbReference type="Proteomes" id="UP001519272">
    <property type="component" value="Unassembled WGS sequence"/>
</dbReference>
<keyword evidence="1" id="KW-0812">Transmembrane</keyword>
<comment type="caution">
    <text evidence="2">The sequence shown here is derived from an EMBL/GenBank/DDBJ whole genome shotgun (WGS) entry which is preliminary data.</text>
</comment>
<evidence type="ECO:0008006" key="4">
    <source>
        <dbReference type="Google" id="ProtNLM"/>
    </source>
</evidence>
<feature type="transmembrane region" description="Helical" evidence="1">
    <location>
        <begin position="172"/>
        <end position="191"/>
    </location>
</feature>
<name>A0ABS4FVN1_9BACL</name>
<dbReference type="EMBL" id="JAGGKG010000015">
    <property type="protein sequence ID" value="MBP1906418.1"/>
    <property type="molecule type" value="Genomic_DNA"/>
</dbReference>
<keyword evidence="1" id="KW-0472">Membrane</keyword>
<proteinExistence type="predicted"/>
<protein>
    <recommendedName>
        <fullName evidence="4">ABC transporter permease</fullName>
    </recommendedName>
</protein>
<accession>A0ABS4FVN1</accession>
<organism evidence="2 3">
    <name type="scientific">Paenibacillus turicensis</name>
    <dbReference type="NCBI Taxonomy" id="160487"/>
    <lineage>
        <taxon>Bacteria</taxon>
        <taxon>Bacillati</taxon>
        <taxon>Bacillota</taxon>
        <taxon>Bacilli</taxon>
        <taxon>Bacillales</taxon>
        <taxon>Paenibacillaceae</taxon>
        <taxon>Paenibacillus</taxon>
    </lineage>
</organism>
<evidence type="ECO:0000313" key="3">
    <source>
        <dbReference type="Proteomes" id="UP001519272"/>
    </source>
</evidence>
<feature type="transmembrane region" description="Helical" evidence="1">
    <location>
        <begin position="75"/>
        <end position="93"/>
    </location>
</feature>
<keyword evidence="1" id="KW-1133">Transmembrane helix</keyword>
<feature type="transmembrane region" description="Helical" evidence="1">
    <location>
        <begin position="100"/>
        <end position="119"/>
    </location>
</feature>
<feature type="transmembrane region" description="Helical" evidence="1">
    <location>
        <begin position="139"/>
        <end position="165"/>
    </location>
</feature>
<evidence type="ECO:0000256" key="1">
    <source>
        <dbReference type="SAM" id="Phobius"/>
    </source>
</evidence>
<feature type="transmembrane region" description="Helical" evidence="1">
    <location>
        <begin position="23"/>
        <end position="41"/>
    </location>
</feature>
<dbReference type="RefSeq" id="WP_210090018.1">
    <property type="nucleotide sequence ID" value="NZ_JAGGKG010000015.1"/>
</dbReference>
<feature type="transmembrane region" description="Helical" evidence="1">
    <location>
        <begin position="211"/>
        <end position="230"/>
    </location>
</feature>
<evidence type="ECO:0000313" key="2">
    <source>
        <dbReference type="EMBL" id="MBP1906418.1"/>
    </source>
</evidence>